<evidence type="ECO:0000256" key="8">
    <source>
        <dbReference type="ARBA" id="ARBA00023170"/>
    </source>
</evidence>
<dbReference type="PANTHER" id="PTHR42643">
    <property type="entry name" value="IONOTROPIC RECEPTOR 20A-RELATED"/>
    <property type="match status" value="1"/>
</dbReference>
<comment type="caution">
    <text evidence="13">The sequence shown here is derived from an EMBL/GenBank/DDBJ whole genome shotgun (WGS) entry which is preliminary data.</text>
</comment>
<keyword evidence="3" id="KW-1003">Cell membrane</keyword>
<evidence type="ECO:0000256" key="3">
    <source>
        <dbReference type="ARBA" id="ARBA00022475"/>
    </source>
</evidence>
<dbReference type="SUPFAM" id="SSF53850">
    <property type="entry name" value="Periplasmic binding protein-like II"/>
    <property type="match status" value="1"/>
</dbReference>
<sequence length="122" mass="13632">MRSPTLVVAVLASKFIIELNMTEYSRLELSGGWEGLFLRDLLQGLGLEYRVVMPADRNYGFLLPNGTWTGLIGMVHRGEADLALGALVITENRLRYVDFSVPYNINPLTFADLLLEGRSLNT</sequence>
<feature type="domain" description="Ionotropic glutamate receptor L-glutamate and glycine-binding" evidence="12">
    <location>
        <begin position="18"/>
        <end position="77"/>
    </location>
</feature>
<comment type="subcellular location">
    <subcellularLocation>
        <location evidence="1">Cell membrane</location>
        <topology evidence="1">Multi-pass membrane protein</topology>
    </subcellularLocation>
</comment>
<dbReference type="Gene3D" id="3.40.190.10">
    <property type="entry name" value="Periplasmic binding protein-like II"/>
    <property type="match status" value="1"/>
</dbReference>
<dbReference type="InterPro" id="IPR052192">
    <property type="entry name" value="Insect_Ionotropic_Sensory_Rcpt"/>
</dbReference>
<proteinExistence type="predicted"/>
<dbReference type="EMBL" id="JAFNEN010000570">
    <property type="protein sequence ID" value="KAG8180275.1"/>
    <property type="molecule type" value="Genomic_DNA"/>
</dbReference>
<accession>A0AAV6U9T9</accession>
<evidence type="ECO:0000313" key="13">
    <source>
        <dbReference type="EMBL" id="KAG8180275.1"/>
    </source>
</evidence>
<dbReference type="SMART" id="SM00918">
    <property type="entry name" value="Lig_chan-Glu_bd"/>
    <property type="match status" value="1"/>
</dbReference>
<evidence type="ECO:0000256" key="5">
    <source>
        <dbReference type="ARBA" id="ARBA00022989"/>
    </source>
</evidence>
<dbReference type="InterPro" id="IPR019594">
    <property type="entry name" value="Glu/Gly-bd"/>
</dbReference>
<evidence type="ECO:0000256" key="10">
    <source>
        <dbReference type="ARBA" id="ARBA00023286"/>
    </source>
</evidence>
<evidence type="ECO:0000256" key="6">
    <source>
        <dbReference type="ARBA" id="ARBA00023065"/>
    </source>
</evidence>
<evidence type="ECO:0000256" key="9">
    <source>
        <dbReference type="ARBA" id="ARBA00023180"/>
    </source>
</evidence>
<dbReference type="Proteomes" id="UP000827092">
    <property type="component" value="Unassembled WGS sequence"/>
</dbReference>
<keyword evidence="7" id="KW-0472">Membrane</keyword>
<keyword evidence="2" id="KW-0813">Transport</keyword>
<keyword evidence="9" id="KW-0325">Glycoprotein</keyword>
<dbReference type="GO" id="GO:0005886">
    <property type="term" value="C:plasma membrane"/>
    <property type="evidence" value="ECO:0007669"/>
    <property type="project" value="UniProtKB-SubCell"/>
</dbReference>
<dbReference type="Pfam" id="PF10613">
    <property type="entry name" value="Lig_chan-Glu_bd"/>
    <property type="match status" value="1"/>
</dbReference>
<keyword evidence="14" id="KW-1185">Reference proteome</keyword>
<evidence type="ECO:0000256" key="7">
    <source>
        <dbReference type="ARBA" id="ARBA00023136"/>
    </source>
</evidence>
<evidence type="ECO:0000256" key="4">
    <source>
        <dbReference type="ARBA" id="ARBA00022692"/>
    </source>
</evidence>
<keyword evidence="11" id="KW-0407">Ion channel</keyword>
<evidence type="ECO:0000256" key="2">
    <source>
        <dbReference type="ARBA" id="ARBA00022448"/>
    </source>
</evidence>
<reference evidence="13 14" key="1">
    <citation type="journal article" date="2022" name="Nat. Ecol. Evol.">
        <title>A masculinizing supergene underlies an exaggerated male reproductive morph in a spider.</title>
        <authorList>
            <person name="Hendrickx F."/>
            <person name="De Corte Z."/>
            <person name="Sonet G."/>
            <person name="Van Belleghem S.M."/>
            <person name="Kostlbacher S."/>
            <person name="Vangestel C."/>
        </authorList>
    </citation>
    <scope>NUCLEOTIDE SEQUENCE [LARGE SCALE GENOMIC DNA]</scope>
    <source>
        <strain evidence="13">W744_W776</strain>
    </source>
</reference>
<evidence type="ECO:0000256" key="1">
    <source>
        <dbReference type="ARBA" id="ARBA00004651"/>
    </source>
</evidence>
<dbReference type="AlphaFoldDB" id="A0AAV6U9T9"/>
<dbReference type="PANTHER" id="PTHR42643:SF38">
    <property type="entry name" value="IONOTROPIC RECEPTOR 100A"/>
    <property type="match status" value="1"/>
</dbReference>
<evidence type="ECO:0000313" key="14">
    <source>
        <dbReference type="Proteomes" id="UP000827092"/>
    </source>
</evidence>
<protein>
    <recommendedName>
        <fullName evidence="12">Ionotropic glutamate receptor L-glutamate and glycine-binding domain-containing protein</fullName>
    </recommendedName>
</protein>
<keyword evidence="8" id="KW-0675">Receptor</keyword>
<organism evidence="13 14">
    <name type="scientific">Oedothorax gibbosus</name>
    <dbReference type="NCBI Taxonomy" id="931172"/>
    <lineage>
        <taxon>Eukaryota</taxon>
        <taxon>Metazoa</taxon>
        <taxon>Ecdysozoa</taxon>
        <taxon>Arthropoda</taxon>
        <taxon>Chelicerata</taxon>
        <taxon>Arachnida</taxon>
        <taxon>Araneae</taxon>
        <taxon>Araneomorphae</taxon>
        <taxon>Entelegynae</taxon>
        <taxon>Araneoidea</taxon>
        <taxon>Linyphiidae</taxon>
        <taxon>Erigoninae</taxon>
        <taxon>Oedothorax</taxon>
    </lineage>
</organism>
<keyword evidence="4" id="KW-0812">Transmembrane</keyword>
<keyword evidence="5" id="KW-1133">Transmembrane helix</keyword>
<gene>
    <name evidence="13" type="ORF">JTE90_013528</name>
</gene>
<keyword evidence="10" id="KW-1071">Ligand-gated ion channel</keyword>
<evidence type="ECO:0000259" key="12">
    <source>
        <dbReference type="SMART" id="SM00918"/>
    </source>
</evidence>
<keyword evidence="6" id="KW-0406">Ion transport</keyword>
<name>A0AAV6U9T9_9ARAC</name>
<evidence type="ECO:0000256" key="11">
    <source>
        <dbReference type="ARBA" id="ARBA00023303"/>
    </source>
</evidence>
<dbReference type="GO" id="GO:0015276">
    <property type="term" value="F:ligand-gated monoatomic ion channel activity"/>
    <property type="evidence" value="ECO:0007669"/>
    <property type="project" value="InterPro"/>
</dbReference>